<dbReference type="Pfam" id="PF13621">
    <property type="entry name" value="Cupin_8"/>
    <property type="match status" value="1"/>
</dbReference>
<dbReference type="PANTHER" id="PTHR12461:SF105">
    <property type="entry name" value="HYPOXIA-INDUCIBLE FACTOR 1-ALPHA INHIBITOR"/>
    <property type="match status" value="1"/>
</dbReference>
<reference evidence="2 3" key="1">
    <citation type="journal article" date="2005" name="Nucleic Acids Res.">
        <title>Genomic blueprint of Hahella chejuensis, a marine microbe producing an algicidal agent.</title>
        <authorList>
            <person name="Jeong H."/>
            <person name="Yim J.H."/>
            <person name="Lee C."/>
            <person name="Choi S.-H."/>
            <person name="Park Y.K."/>
            <person name="Yoon S.H."/>
            <person name="Hur C.-G."/>
            <person name="Kang H.-Y."/>
            <person name="Kim D."/>
            <person name="Lee H.H."/>
            <person name="Park K.H."/>
            <person name="Park S.-H."/>
            <person name="Park H.-S."/>
            <person name="Lee H.K."/>
            <person name="Oh T.K."/>
            <person name="Kim J.F."/>
        </authorList>
    </citation>
    <scope>NUCLEOTIDE SEQUENCE [LARGE SCALE GENOMIC DNA]</scope>
    <source>
        <strain evidence="2 3">KCTC 2396</strain>
    </source>
</reference>
<proteinExistence type="predicted"/>
<dbReference type="SUPFAM" id="SSF51197">
    <property type="entry name" value="Clavaminate synthase-like"/>
    <property type="match status" value="1"/>
</dbReference>
<gene>
    <name evidence="2" type="ordered locus">HCH_02806</name>
</gene>
<dbReference type="eggNOG" id="COG2850">
    <property type="taxonomic scope" value="Bacteria"/>
</dbReference>
<dbReference type="InterPro" id="IPR014710">
    <property type="entry name" value="RmlC-like_jellyroll"/>
</dbReference>
<evidence type="ECO:0000259" key="1">
    <source>
        <dbReference type="PROSITE" id="PS51184"/>
    </source>
</evidence>
<accession>Q2SIE0</accession>
<dbReference type="InterPro" id="IPR003347">
    <property type="entry name" value="JmjC_dom"/>
</dbReference>
<evidence type="ECO:0000313" key="3">
    <source>
        <dbReference type="Proteomes" id="UP000000238"/>
    </source>
</evidence>
<dbReference type="PROSITE" id="PS51184">
    <property type="entry name" value="JMJC"/>
    <property type="match status" value="1"/>
</dbReference>
<feature type="domain" description="JmjC" evidence="1">
    <location>
        <begin position="92"/>
        <end position="275"/>
    </location>
</feature>
<dbReference type="STRING" id="349521.HCH_02806"/>
<name>Q2SIE0_HAHCH</name>
<dbReference type="AlphaFoldDB" id="Q2SIE0"/>
<dbReference type="HOGENOM" id="CLU_016785_3_3_6"/>
<organism evidence="2 3">
    <name type="scientific">Hahella chejuensis (strain KCTC 2396)</name>
    <dbReference type="NCBI Taxonomy" id="349521"/>
    <lineage>
        <taxon>Bacteria</taxon>
        <taxon>Pseudomonadati</taxon>
        <taxon>Pseudomonadota</taxon>
        <taxon>Gammaproteobacteria</taxon>
        <taxon>Oceanospirillales</taxon>
        <taxon>Hahellaceae</taxon>
        <taxon>Hahella</taxon>
    </lineage>
</organism>
<dbReference type="InterPro" id="IPR041667">
    <property type="entry name" value="Cupin_8"/>
</dbReference>
<dbReference type="KEGG" id="hch:HCH_02806"/>
<keyword evidence="3" id="KW-1185">Reference proteome</keyword>
<dbReference type="PANTHER" id="PTHR12461">
    <property type="entry name" value="HYPOXIA-INDUCIBLE FACTOR 1 ALPHA INHIBITOR-RELATED"/>
    <property type="match status" value="1"/>
</dbReference>
<dbReference type="Proteomes" id="UP000000238">
    <property type="component" value="Chromosome"/>
</dbReference>
<protein>
    <recommendedName>
        <fullName evidence="1">JmjC domain-containing protein</fullName>
    </recommendedName>
</protein>
<sequence length="299" mass="34210">MEKLADVEACPVDRLDISQITPQLFHSEYRRKSRPLIITGALSDAKNWSLEFMCREVGDRKFPVRCYGPGHFNKPKSEWSKYCDYQEMKLSDYALQLTSDYARKNNHYMGQVAIGDTPLANVLRGALGNISERCDMQKATDMFLWLGPSGHTEPLHWDCGEGTVLMLHGAKKVVLFPPEQSENLYPFSLYGSPAAPWFSKVYVAKPDYDAYPKLREAMKHKIELVLRKGEVLFIPVYWWHELSSIGKDFYTCSVNRFWRVKPFSRLTSNKLGLALYLSQLGLMTVNGVIDGLRRPADVV</sequence>
<dbReference type="OrthoDB" id="479699at2"/>
<dbReference type="EMBL" id="CP000155">
    <property type="protein sequence ID" value="ABC29584.1"/>
    <property type="molecule type" value="Genomic_DNA"/>
</dbReference>
<dbReference type="Gene3D" id="2.60.120.10">
    <property type="entry name" value="Jelly Rolls"/>
    <property type="match status" value="1"/>
</dbReference>
<evidence type="ECO:0000313" key="2">
    <source>
        <dbReference type="EMBL" id="ABC29584.1"/>
    </source>
</evidence>
<dbReference type="RefSeq" id="WP_011396653.1">
    <property type="nucleotide sequence ID" value="NC_007645.1"/>
</dbReference>